<reference evidence="3 4" key="1">
    <citation type="submission" date="2020-11" db="EMBL/GenBank/DDBJ databases">
        <title>Description of Pontivivens ytuae sp. nov. isolated from deep sea sediment of Mariana Trench.</title>
        <authorList>
            <person name="Wang Z."/>
            <person name="Sun Q.-L."/>
            <person name="Xu X.-D."/>
            <person name="Tang Y.-Z."/>
            <person name="Zhang J."/>
        </authorList>
    </citation>
    <scope>NUCLEOTIDE SEQUENCE [LARGE SCALE GENOMIC DNA]</scope>
    <source>
        <strain evidence="3 4">MT2928</strain>
    </source>
</reference>
<keyword evidence="1" id="KW-0732">Signal</keyword>
<keyword evidence="4" id="KW-1185">Reference proteome</keyword>
<gene>
    <name evidence="3" type="ORF">I0K15_06920</name>
</gene>
<evidence type="ECO:0000313" key="4">
    <source>
        <dbReference type="Proteomes" id="UP000594800"/>
    </source>
</evidence>
<evidence type="ECO:0000259" key="2">
    <source>
        <dbReference type="Pfam" id="PF16694"/>
    </source>
</evidence>
<dbReference type="Pfam" id="PF16694">
    <property type="entry name" value="Cytochrome_P460"/>
    <property type="match status" value="1"/>
</dbReference>
<dbReference type="Proteomes" id="UP000594800">
    <property type="component" value="Chromosome"/>
</dbReference>
<feature type="chain" id="PRO_5032639852" evidence="1">
    <location>
        <begin position="21"/>
        <end position="191"/>
    </location>
</feature>
<organism evidence="3 4">
    <name type="scientific">Pontivivens ytuae</name>
    <dbReference type="NCBI Taxonomy" id="2789856"/>
    <lineage>
        <taxon>Bacteria</taxon>
        <taxon>Pseudomonadati</taxon>
        <taxon>Pseudomonadota</taxon>
        <taxon>Alphaproteobacteria</taxon>
        <taxon>Rhodobacterales</taxon>
        <taxon>Paracoccaceae</taxon>
        <taxon>Pontivivens</taxon>
    </lineage>
</organism>
<dbReference type="KEGG" id="poz:I0K15_06920"/>
<proteinExistence type="predicted"/>
<dbReference type="AlphaFoldDB" id="A0A7S9QE11"/>
<dbReference type="RefSeq" id="WP_196104659.1">
    <property type="nucleotide sequence ID" value="NZ_CP064942.1"/>
</dbReference>
<dbReference type="InterPro" id="IPR038142">
    <property type="entry name" value="Cytochrome_P460_sp"/>
</dbReference>
<sequence>MTPALPLAIAFALFGTAAVAQECSIGDADPWELTAEQVNEVYSCVADALAAGYAAGDNAVAAEYRDWAPTATRPGLAGPHGERLLMTFANDIAAEQYLTYEIGDFSMPVGSVLAKESFKFQDTGAVRNGPLFIMEKVAAGTADEFDNWVYSAVQPNGNPMGISQQFCHDCHAAFEDQDSMGYPLEEVRLTN</sequence>
<dbReference type="CDD" id="cd20716">
    <property type="entry name" value="cyt_P460_fam"/>
    <property type="match status" value="1"/>
</dbReference>
<evidence type="ECO:0000256" key="1">
    <source>
        <dbReference type="SAM" id="SignalP"/>
    </source>
</evidence>
<dbReference type="InterPro" id="IPR032033">
    <property type="entry name" value="Cytochrome_P460"/>
</dbReference>
<protein>
    <submittedName>
        <fullName evidence="3">Cytochrome P460 family protein</fullName>
    </submittedName>
</protein>
<feature type="domain" description="Cytochrome P460" evidence="2">
    <location>
        <begin position="63"/>
        <end position="178"/>
    </location>
</feature>
<dbReference type="Gene3D" id="3.50.70.20">
    <property type="entry name" value="Cytochrome P460"/>
    <property type="match status" value="1"/>
</dbReference>
<dbReference type="EMBL" id="CP064942">
    <property type="protein sequence ID" value="QPH55460.1"/>
    <property type="molecule type" value="Genomic_DNA"/>
</dbReference>
<feature type="signal peptide" evidence="1">
    <location>
        <begin position="1"/>
        <end position="20"/>
    </location>
</feature>
<name>A0A7S9QE11_9RHOB</name>
<accession>A0A7S9QE11</accession>
<evidence type="ECO:0000313" key="3">
    <source>
        <dbReference type="EMBL" id="QPH55460.1"/>
    </source>
</evidence>